<gene>
    <name evidence="1" type="ORF">MENTE1834_LOCUS26461</name>
</gene>
<dbReference type="Proteomes" id="UP001497535">
    <property type="component" value="Unassembled WGS sequence"/>
</dbReference>
<protein>
    <submittedName>
        <fullName evidence="1">Uncharacterized protein</fullName>
    </submittedName>
</protein>
<evidence type="ECO:0000313" key="1">
    <source>
        <dbReference type="EMBL" id="CAK5079357.1"/>
    </source>
</evidence>
<proteinExistence type="predicted"/>
<keyword evidence="2" id="KW-1185">Reference proteome</keyword>
<comment type="caution">
    <text evidence="1">The sequence shown here is derived from an EMBL/GenBank/DDBJ whole genome shotgun (WGS) entry which is preliminary data.</text>
</comment>
<name>A0ACB0ZLR5_MELEN</name>
<reference evidence="1" key="1">
    <citation type="submission" date="2023-11" db="EMBL/GenBank/DDBJ databases">
        <authorList>
            <person name="Poullet M."/>
        </authorList>
    </citation>
    <scope>NUCLEOTIDE SEQUENCE</scope>
    <source>
        <strain evidence="1">E1834</strain>
    </source>
</reference>
<evidence type="ECO:0000313" key="2">
    <source>
        <dbReference type="Proteomes" id="UP001497535"/>
    </source>
</evidence>
<accession>A0ACB0ZLR5</accession>
<dbReference type="EMBL" id="CAVMJV010000038">
    <property type="protein sequence ID" value="CAK5079357.1"/>
    <property type="molecule type" value="Genomic_DNA"/>
</dbReference>
<organism evidence="1 2">
    <name type="scientific">Meloidogyne enterolobii</name>
    <name type="common">Root-knot nematode worm</name>
    <name type="synonym">Meloidogyne mayaguensis</name>
    <dbReference type="NCBI Taxonomy" id="390850"/>
    <lineage>
        <taxon>Eukaryota</taxon>
        <taxon>Metazoa</taxon>
        <taxon>Ecdysozoa</taxon>
        <taxon>Nematoda</taxon>
        <taxon>Chromadorea</taxon>
        <taxon>Rhabditida</taxon>
        <taxon>Tylenchina</taxon>
        <taxon>Tylenchomorpha</taxon>
        <taxon>Tylenchoidea</taxon>
        <taxon>Meloidogynidae</taxon>
        <taxon>Meloidogyninae</taxon>
        <taxon>Meloidogyne</taxon>
    </lineage>
</organism>
<sequence>MLEIAESQINKLPSLWQNITTQRDFNTLKFVEILTSSDFPEVEARKWVDDRYPLTIQVHNLFDLLKIIQYEIIIFGSPEPLIGSKIHSQQPY</sequence>